<dbReference type="EMBL" id="SRLO01000218">
    <property type="protein sequence ID" value="TNN66487.1"/>
    <property type="molecule type" value="Genomic_DNA"/>
</dbReference>
<organism evidence="1 2">
    <name type="scientific">Liparis tanakae</name>
    <name type="common">Tanaka's snailfish</name>
    <dbReference type="NCBI Taxonomy" id="230148"/>
    <lineage>
        <taxon>Eukaryota</taxon>
        <taxon>Metazoa</taxon>
        <taxon>Chordata</taxon>
        <taxon>Craniata</taxon>
        <taxon>Vertebrata</taxon>
        <taxon>Euteleostomi</taxon>
        <taxon>Actinopterygii</taxon>
        <taxon>Neopterygii</taxon>
        <taxon>Teleostei</taxon>
        <taxon>Neoteleostei</taxon>
        <taxon>Acanthomorphata</taxon>
        <taxon>Eupercaria</taxon>
        <taxon>Perciformes</taxon>
        <taxon>Cottioidei</taxon>
        <taxon>Cottales</taxon>
        <taxon>Liparidae</taxon>
        <taxon>Liparis</taxon>
    </lineage>
</organism>
<accession>A0A4Z2HL81</accession>
<dbReference type="AlphaFoldDB" id="A0A4Z2HL81"/>
<evidence type="ECO:0000313" key="1">
    <source>
        <dbReference type="EMBL" id="TNN66487.1"/>
    </source>
</evidence>
<gene>
    <name evidence="1" type="ORF">EYF80_023280</name>
</gene>
<comment type="caution">
    <text evidence="1">The sequence shown here is derived from an EMBL/GenBank/DDBJ whole genome shotgun (WGS) entry which is preliminary data.</text>
</comment>
<evidence type="ECO:0000313" key="2">
    <source>
        <dbReference type="Proteomes" id="UP000314294"/>
    </source>
</evidence>
<reference evidence="1 2" key="1">
    <citation type="submission" date="2019-03" db="EMBL/GenBank/DDBJ databases">
        <title>First draft genome of Liparis tanakae, snailfish: a comprehensive survey of snailfish specific genes.</title>
        <authorList>
            <person name="Kim W."/>
            <person name="Song I."/>
            <person name="Jeong J.-H."/>
            <person name="Kim D."/>
            <person name="Kim S."/>
            <person name="Ryu S."/>
            <person name="Song J.Y."/>
            <person name="Lee S.K."/>
        </authorList>
    </citation>
    <scope>NUCLEOTIDE SEQUENCE [LARGE SCALE GENOMIC DNA]</scope>
    <source>
        <tissue evidence="1">Muscle</tissue>
    </source>
</reference>
<name>A0A4Z2HL81_9TELE</name>
<protein>
    <submittedName>
        <fullName evidence="1">Uncharacterized protein</fullName>
    </submittedName>
</protein>
<dbReference type="Proteomes" id="UP000314294">
    <property type="component" value="Unassembled WGS sequence"/>
</dbReference>
<keyword evidence="2" id="KW-1185">Reference proteome</keyword>
<sequence>MGVNKELESSSLTLMTLEAQVRAASGYNVVDALHAAFTGSSQLLHLSRTDIVQQALKEGRLQWKQWRVKILKPVAEERRNITNSPRALKEYSVPSKVMKWRLPYTIAAKEIANYGQTMTSNLIEQPSIPIGEVSIIPKRCQKRHIHVVGETGGERRWEQVLLILNERLKLDKAIVRKLRKGKETPS</sequence>
<proteinExistence type="predicted"/>